<accession>A0A7Y6MVV6</accession>
<dbReference type="SUPFAM" id="SSF52540">
    <property type="entry name" value="P-loop containing nucleoside triphosphate hydrolases"/>
    <property type="match status" value="1"/>
</dbReference>
<comment type="caution">
    <text evidence="1">The sequence shown here is derived from an EMBL/GenBank/DDBJ whole genome shotgun (WGS) entry which is preliminary data.</text>
</comment>
<dbReference type="AlphaFoldDB" id="A0A7Y6MVV6"/>
<proteinExistence type="predicted"/>
<sequence>MAKVIGIMGLAGAGKDTAAQMLQRGLVAAGAKHVVIGGFADYLRNISKAVGLDPFNRQLKEVPHIIGDFQDRVWAATEEAFCRLLNERDRSALWAYLFDDLDARFLRDADATYPYYEISPRQFMQALGTAGRKIRDTFWIELAQRKWATLPGVVLVTDCRFENEAAIADQIILVRRPDAPPVAEHVSEQFCAALTEGAVTIPGMEVIDNDGSLDDLELEVCTVATSYAVLFASAF</sequence>
<dbReference type="GeneID" id="301099360"/>
<dbReference type="Gene3D" id="3.40.50.300">
    <property type="entry name" value="P-loop containing nucleotide triphosphate hydrolases"/>
    <property type="match status" value="1"/>
</dbReference>
<reference evidence="1 2" key="1">
    <citation type="submission" date="2020-02" db="EMBL/GenBank/DDBJ databases">
        <title>Paraburkholderia simonii sp. nov. and Paraburkholderia youngii sp. nov. Brazilian and Mexican Mimosa-associated rhizobia.</title>
        <authorList>
            <person name="Mavima L."/>
            <person name="Beukes C.W."/>
            <person name="Chan W.Y."/>
            <person name="Palmer M."/>
            <person name="De Meyer S.E."/>
            <person name="James E.K."/>
            <person name="Venter S.N."/>
            <person name="Steenkamp E.T."/>
        </authorList>
    </citation>
    <scope>NUCLEOTIDE SEQUENCE [LARGE SCALE GENOMIC DNA]</scope>
    <source>
        <strain evidence="1 2">JPY169</strain>
    </source>
</reference>
<dbReference type="Proteomes" id="UP000594380">
    <property type="component" value="Unassembled WGS sequence"/>
</dbReference>
<organism evidence="1 2">
    <name type="scientific">Paraburkholderia youngii</name>
    <dbReference type="NCBI Taxonomy" id="2782701"/>
    <lineage>
        <taxon>Bacteria</taxon>
        <taxon>Pseudomonadati</taxon>
        <taxon>Pseudomonadota</taxon>
        <taxon>Betaproteobacteria</taxon>
        <taxon>Burkholderiales</taxon>
        <taxon>Burkholderiaceae</taxon>
        <taxon>Paraburkholderia</taxon>
    </lineage>
</organism>
<protein>
    <recommendedName>
        <fullName evidence="3">Deoxynucleotide monophosphate kinase</fullName>
    </recommendedName>
</protein>
<dbReference type="Pfam" id="PF21448">
    <property type="entry name" value="DNMK"/>
    <property type="match status" value="1"/>
</dbReference>
<dbReference type="InterPro" id="IPR048444">
    <property type="entry name" value="DNMK"/>
</dbReference>
<gene>
    <name evidence="1" type="ORF">G5S42_03240</name>
</gene>
<evidence type="ECO:0000313" key="2">
    <source>
        <dbReference type="Proteomes" id="UP000594380"/>
    </source>
</evidence>
<evidence type="ECO:0008006" key="3">
    <source>
        <dbReference type="Google" id="ProtNLM"/>
    </source>
</evidence>
<evidence type="ECO:0000313" key="1">
    <source>
        <dbReference type="EMBL" id="NUX98772.1"/>
    </source>
</evidence>
<dbReference type="RefSeq" id="WP_176105508.1">
    <property type="nucleotide sequence ID" value="NZ_JAALDK010000001.1"/>
</dbReference>
<dbReference type="EMBL" id="JAALDK010000001">
    <property type="protein sequence ID" value="NUX98772.1"/>
    <property type="molecule type" value="Genomic_DNA"/>
</dbReference>
<dbReference type="InterPro" id="IPR027417">
    <property type="entry name" value="P-loop_NTPase"/>
</dbReference>
<name>A0A7Y6MVV6_9BURK</name>